<gene>
    <name evidence="1" type="ORF">UFOPK2852_00936</name>
</gene>
<protein>
    <submittedName>
        <fullName evidence="1">Unannotated protein</fullName>
    </submittedName>
</protein>
<name>A0A6J6UXL9_9ZZZZ</name>
<organism evidence="1">
    <name type="scientific">freshwater metagenome</name>
    <dbReference type="NCBI Taxonomy" id="449393"/>
    <lineage>
        <taxon>unclassified sequences</taxon>
        <taxon>metagenomes</taxon>
        <taxon>ecological metagenomes</taxon>
    </lineage>
</organism>
<dbReference type="EMBL" id="CAEZZJ010000132">
    <property type="protein sequence ID" value="CAB4763429.1"/>
    <property type="molecule type" value="Genomic_DNA"/>
</dbReference>
<dbReference type="AlphaFoldDB" id="A0A6J6UXL9"/>
<proteinExistence type="predicted"/>
<sequence length="89" mass="9390">MTVEAAARIATQGGVEAAEPKPTKCQDSLYFAIRSIAPLGGIGSAPPVILPNLFREAISEIMKVESSPTNSGRFLSDCQLDLRGAITRS</sequence>
<evidence type="ECO:0000313" key="1">
    <source>
        <dbReference type="EMBL" id="CAB4763429.1"/>
    </source>
</evidence>
<accession>A0A6J6UXL9</accession>
<reference evidence="1" key="1">
    <citation type="submission" date="2020-05" db="EMBL/GenBank/DDBJ databases">
        <authorList>
            <person name="Chiriac C."/>
            <person name="Salcher M."/>
            <person name="Ghai R."/>
            <person name="Kavagutti S V."/>
        </authorList>
    </citation>
    <scope>NUCLEOTIDE SEQUENCE</scope>
</reference>